<keyword evidence="1 3" id="KW-0808">Transferase</keyword>
<dbReference type="InterPro" id="IPR023606">
    <property type="entry name" value="CoA-Trfase_III_dom_1_sf"/>
</dbReference>
<gene>
    <name evidence="3" type="ORF">Leucomu_03180</name>
</gene>
<accession>A0ABX5QDD0</accession>
<dbReference type="InterPro" id="IPR050483">
    <property type="entry name" value="CoA-transferase_III_domain"/>
</dbReference>
<organism evidence="3 4">
    <name type="scientific">Leucobacter muris</name>
    <dbReference type="NCBI Taxonomy" id="1935379"/>
    <lineage>
        <taxon>Bacteria</taxon>
        <taxon>Bacillati</taxon>
        <taxon>Actinomycetota</taxon>
        <taxon>Actinomycetes</taxon>
        <taxon>Micrococcales</taxon>
        <taxon>Microbacteriaceae</taxon>
        <taxon>Leucobacter</taxon>
    </lineage>
</organism>
<dbReference type="PANTHER" id="PTHR48207">
    <property type="entry name" value="SUCCINATE--HYDROXYMETHYLGLUTARATE COA-TRANSFERASE"/>
    <property type="match status" value="1"/>
</dbReference>
<dbReference type="Pfam" id="PF02515">
    <property type="entry name" value="CoA_transf_3"/>
    <property type="match status" value="1"/>
</dbReference>
<dbReference type="PANTHER" id="PTHR48207:SF3">
    <property type="entry name" value="SUCCINATE--HYDROXYMETHYLGLUTARATE COA-TRANSFERASE"/>
    <property type="match status" value="1"/>
</dbReference>
<dbReference type="Gene3D" id="3.40.50.10540">
    <property type="entry name" value="Crotonobetainyl-coa:carnitine coa-transferase, domain 1"/>
    <property type="match status" value="1"/>
</dbReference>
<protein>
    <submittedName>
        <fullName evidence="3">CoA transferase</fullName>
    </submittedName>
</protein>
<feature type="compositionally biased region" description="Low complexity" evidence="2">
    <location>
        <begin position="13"/>
        <end position="29"/>
    </location>
</feature>
<dbReference type="Proteomes" id="UP000285768">
    <property type="component" value="Chromosome"/>
</dbReference>
<dbReference type="InterPro" id="IPR003673">
    <property type="entry name" value="CoA-Trfase_fam_III"/>
</dbReference>
<evidence type="ECO:0000313" key="4">
    <source>
        <dbReference type="Proteomes" id="UP000285768"/>
    </source>
</evidence>
<evidence type="ECO:0000256" key="1">
    <source>
        <dbReference type="ARBA" id="ARBA00022679"/>
    </source>
</evidence>
<dbReference type="InterPro" id="IPR044855">
    <property type="entry name" value="CoA-Trfase_III_dom3_sf"/>
</dbReference>
<evidence type="ECO:0000256" key="2">
    <source>
        <dbReference type="SAM" id="MobiDB-lite"/>
    </source>
</evidence>
<sequence length="421" mass="43418">MNDDTRTEPIQSGDPAGAAAAPQGSAAEGGPRGALAGIRVADFSRVLAGPHATMILADLGADVIKIESPEGDGTRQWRPPVNAVGQSTYFAGVNRGKRSVVCDLRDPEGIARATELARTADVVIENFKPGTMEKFGLGYDAVSAENPGVVYCSISGFGDAAGRDLPGYDLLVQAVGGLMSITGQSDETGGEPTKVGVALVDILTGLNSVIGIQAALRARDGAADHPGTGRGQHVKVTLLGSLLSALANQASSTLETGVSPGRMGNAHPSISPYETLDAADQAIALAVGTDGQFARLCDVLGVPELAADPRYASNPERVAHRAELRTALEAPLRTRPAAEWIEAFTAANIPAGRVNSIAQALELADSLGLDPVAETVATGPDGEQHVLRSVATPIQLSDTPARYETPPPAVGEHQSADWLPR</sequence>
<dbReference type="GO" id="GO:0016740">
    <property type="term" value="F:transferase activity"/>
    <property type="evidence" value="ECO:0007669"/>
    <property type="project" value="UniProtKB-KW"/>
</dbReference>
<name>A0ABX5QDD0_9MICO</name>
<feature type="region of interest" description="Disordered" evidence="2">
    <location>
        <begin position="397"/>
        <end position="421"/>
    </location>
</feature>
<dbReference type="EMBL" id="CP035037">
    <property type="protein sequence ID" value="QAB17051.1"/>
    <property type="molecule type" value="Genomic_DNA"/>
</dbReference>
<dbReference type="Gene3D" id="3.30.1540.10">
    <property type="entry name" value="formyl-coa transferase, domain 3"/>
    <property type="match status" value="1"/>
</dbReference>
<feature type="region of interest" description="Disordered" evidence="2">
    <location>
        <begin position="1"/>
        <end position="31"/>
    </location>
</feature>
<proteinExistence type="predicted"/>
<dbReference type="RefSeq" id="WP_128386319.1">
    <property type="nucleotide sequence ID" value="NZ_CP035037.1"/>
</dbReference>
<dbReference type="SUPFAM" id="SSF89796">
    <property type="entry name" value="CoA-transferase family III (CaiB/BaiF)"/>
    <property type="match status" value="1"/>
</dbReference>
<evidence type="ECO:0000313" key="3">
    <source>
        <dbReference type="EMBL" id="QAB17051.1"/>
    </source>
</evidence>
<keyword evidence="4" id="KW-1185">Reference proteome</keyword>
<reference evidence="3 4" key="1">
    <citation type="submission" date="2019-01" db="EMBL/GenBank/DDBJ databases">
        <title>Leucobacter muris sp. nov. isolated from the nose of a laboratory mouse.</title>
        <authorList>
            <person name="Benga L."/>
            <person name="Sproeer C."/>
            <person name="Schumann P."/>
            <person name="Verbarg S."/>
            <person name="Bunk B."/>
            <person name="Engelhardt E."/>
            <person name="Benten P.M."/>
            <person name="Sager M."/>
        </authorList>
    </citation>
    <scope>NUCLEOTIDE SEQUENCE [LARGE SCALE GENOMIC DNA]</scope>
    <source>
        <strain evidence="3 4">DSM 101948</strain>
    </source>
</reference>